<name>E6QY07_CRYGW</name>
<dbReference type="VEuPathDB" id="FungiDB:CGB_A5630C"/>
<dbReference type="Proteomes" id="UP000007805">
    <property type="component" value="Chromosome A"/>
</dbReference>
<sequence>MQSVCAGKLLATCPTPAQPTADTQRGITVHGRFTQLVEPAARSCPDFVPLPMRDEVFMELPRDGVRKARRNLAFDVDAFQMVNDPKCDTHTGDTEISTIFADSPSSSKHRNRPLKGDVHLRSIYPGHMFFGEWVVFG</sequence>
<organism evidence="1 2">
    <name type="scientific">Cryptococcus gattii serotype B (strain WM276 / ATCC MYA-4071)</name>
    <name type="common">Filobasidiella gattii</name>
    <name type="synonym">Cryptococcus bacillisporus</name>
    <dbReference type="NCBI Taxonomy" id="367775"/>
    <lineage>
        <taxon>Eukaryota</taxon>
        <taxon>Fungi</taxon>
        <taxon>Dikarya</taxon>
        <taxon>Basidiomycota</taxon>
        <taxon>Agaricomycotina</taxon>
        <taxon>Tremellomycetes</taxon>
        <taxon>Tremellales</taxon>
        <taxon>Cryptococcaceae</taxon>
        <taxon>Cryptococcus</taxon>
        <taxon>Cryptococcus gattii species complex</taxon>
    </lineage>
</organism>
<accession>E6QY07</accession>
<reference evidence="1 2" key="1">
    <citation type="journal article" date="2011" name="MBio">
        <title>Genome variation in Cryptococcus gattii, an emerging pathogen of immunocompetent hosts.</title>
        <authorList>
            <person name="D'Souza C.A."/>
            <person name="Kronstad J.W."/>
            <person name="Taylor G."/>
            <person name="Warren R."/>
            <person name="Yuen M."/>
            <person name="Hu G."/>
            <person name="Jung W.H."/>
            <person name="Sham A."/>
            <person name="Kidd S.E."/>
            <person name="Tangen K."/>
            <person name="Lee N."/>
            <person name="Zeilmaker T."/>
            <person name="Sawkins J."/>
            <person name="McVicker G."/>
            <person name="Shah S."/>
            <person name="Gnerre S."/>
            <person name="Griggs A."/>
            <person name="Zeng Q."/>
            <person name="Bartlett K."/>
            <person name="Li W."/>
            <person name="Wang X."/>
            <person name="Heitman J."/>
            <person name="Stajich J.E."/>
            <person name="Fraser J.A."/>
            <person name="Meyer W."/>
            <person name="Carter D."/>
            <person name="Schein J."/>
            <person name="Krzywinski M."/>
            <person name="Kwon-Chung K.J."/>
            <person name="Varma A."/>
            <person name="Wang J."/>
            <person name="Brunham R."/>
            <person name="Fyfe M."/>
            <person name="Ouellette B.F."/>
            <person name="Siddiqui A."/>
            <person name="Marra M."/>
            <person name="Jones S."/>
            <person name="Holt R."/>
            <person name="Birren B.W."/>
            <person name="Galagan J.E."/>
            <person name="Cuomo C.A."/>
        </authorList>
    </citation>
    <scope>NUCLEOTIDE SEQUENCE [LARGE SCALE GENOMIC DNA]</scope>
    <source>
        <strain evidence="2">WM276 / ATCC MYA-4071</strain>
    </source>
</reference>
<dbReference type="AlphaFoldDB" id="E6QY07"/>
<dbReference type="HOGENOM" id="CLU_1865036_0_0_1"/>
<evidence type="ECO:0000313" key="1">
    <source>
        <dbReference type="EMBL" id="ADV19724.1"/>
    </source>
</evidence>
<dbReference type="GeneID" id="10188668"/>
<dbReference type="KEGG" id="cgi:CGB_A5630C"/>
<protein>
    <submittedName>
        <fullName evidence="1">Uncharacterized protein</fullName>
    </submittedName>
</protein>
<evidence type="ECO:0000313" key="2">
    <source>
        <dbReference type="Proteomes" id="UP000007805"/>
    </source>
</evidence>
<dbReference type="EMBL" id="CP000286">
    <property type="protein sequence ID" value="ADV19724.1"/>
    <property type="molecule type" value="Genomic_DNA"/>
</dbReference>
<proteinExistence type="predicted"/>
<dbReference type="RefSeq" id="XP_003191511.1">
    <property type="nucleotide sequence ID" value="XM_003191463.1"/>
</dbReference>
<gene>
    <name evidence="1" type="ordered locus">CGB_A5630C</name>
</gene>
<keyword evidence="2" id="KW-1185">Reference proteome</keyword>
<reference key="2">
    <citation type="journal article" date="2011" name="MBio">
        <title>Genome variation in Cryptococcus gattii, an emerging pathogen of immunocompetent hosts.</title>
        <authorList>
            <person name="D'Souza C.A."/>
            <person name="Kronstad J.W."/>
            <person name="Taylor G."/>
            <person name="Warren R."/>
            <person name="Yuen M."/>
            <person name="Hu G."/>
            <person name="Jung W.H."/>
            <person name="Sham A."/>
            <person name="Kidd S.E."/>
            <person name="Tangen K."/>
            <person name="Lee N."/>
            <person name="Zeilmaker T."/>
            <person name="Sawkins J."/>
            <person name="McVicker G."/>
            <person name="Shah S."/>
            <person name="Gnerre S."/>
            <person name="Griggs A."/>
            <person name="Zeng Q."/>
            <person name="Bartlett K."/>
            <person name="Li W."/>
            <person name="Wang X."/>
            <person name="Heitman J."/>
            <person name="Stajich J.E."/>
            <person name="Fraser J.A."/>
            <person name="Meyer W."/>
            <person name="Carter D."/>
            <person name="Schein J."/>
            <person name="Krzywinski M."/>
            <person name="Kwong-Chung K.J."/>
            <person name="Varma A."/>
            <person name="Wang J."/>
            <person name="Brunham R."/>
            <person name="Fyfe M."/>
            <person name="Ouellette B.F.F."/>
            <person name="Siddiqui A."/>
            <person name="Marra M."/>
            <person name="Jones S."/>
            <person name="Holt R."/>
            <person name="Birren B.W."/>
            <person name="Galagan J.E."/>
            <person name="Cuomo C.A."/>
        </authorList>
    </citation>
    <scope>NUCLEOTIDE SEQUENCE</scope>
    <source>
        <strain>WM276</strain>
    </source>
</reference>